<dbReference type="AlphaFoldDB" id="A0A514YLK6"/>
<dbReference type="GeneID" id="133521251"/>
<evidence type="ECO:0000259" key="5">
    <source>
        <dbReference type="SMART" id="SM00039"/>
    </source>
</evidence>
<reference evidence="6" key="1">
    <citation type="journal article" date="2019" name="Arch. Insect Biochem. Physiol.">
        <title>Neuropeptides and peptide hormones identified in codling moth, Cydia pomonella (Lepidoptera: Tortricidae).</title>
        <authorList>
            <person name="Garczynski S.F."/>
            <person name="Hendrickson C.A."/>
            <person name="Harper A."/>
            <person name="Unruh T.R."/>
            <person name="Dhingra A."/>
            <person name="Ahn S.J."/>
            <person name="Choi M.Y."/>
        </authorList>
    </citation>
    <scope>NUCLEOTIDE SEQUENCE</scope>
</reference>
<dbReference type="InterPro" id="IPR018446">
    <property type="entry name" value="Corticotropin-releasing_fac_CS"/>
</dbReference>
<feature type="signal peptide" evidence="4">
    <location>
        <begin position="1"/>
        <end position="17"/>
    </location>
</feature>
<evidence type="ECO:0000256" key="1">
    <source>
        <dbReference type="ARBA" id="ARBA00004613"/>
    </source>
</evidence>
<dbReference type="GO" id="GO:0005179">
    <property type="term" value="F:hormone activity"/>
    <property type="evidence" value="ECO:0007669"/>
    <property type="project" value="UniProtKB-KW"/>
</dbReference>
<protein>
    <submittedName>
        <fullName evidence="6">Diuretic hormone 41</fullName>
    </submittedName>
</protein>
<accession>A0A514YLK6</accession>
<evidence type="ECO:0000256" key="4">
    <source>
        <dbReference type="SAM" id="SignalP"/>
    </source>
</evidence>
<sequence>MMWWAIWCAAVVAGAAAAPAGDALAPLALDLPQIDSLTPDDESLSYAGPVGRYAASAPLVYLLPDVPRDAQEWSGRSKRRAPTLSIDLPMAVLRHKLGLEQARKAQALRAAENRSFLNEIGKRGFQWDSSLESQKYY</sequence>
<name>A0A514YLK6_CYDPO</name>
<comment type="subcellular location">
    <subcellularLocation>
        <location evidence="1">Secreted</location>
    </subcellularLocation>
</comment>
<dbReference type="Pfam" id="PF00473">
    <property type="entry name" value="CRF"/>
    <property type="match status" value="1"/>
</dbReference>
<dbReference type="InterPro" id="IPR000187">
    <property type="entry name" value="CRF"/>
</dbReference>
<evidence type="ECO:0000313" key="6">
    <source>
        <dbReference type="EMBL" id="QDK59892.1"/>
    </source>
</evidence>
<evidence type="ECO:0000256" key="3">
    <source>
        <dbReference type="ARBA" id="ARBA00022702"/>
    </source>
</evidence>
<feature type="chain" id="PRO_5021802948" evidence="4">
    <location>
        <begin position="18"/>
        <end position="137"/>
    </location>
</feature>
<evidence type="ECO:0000256" key="2">
    <source>
        <dbReference type="ARBA" id="ARBA00022525"/>
    </source>
</evidence>
<dbReference type="GO" id="GO:0005576">
    <property type="term" value="C:extracellular region"/>
    <property type="evidence" value="ECO:0007669"/>
    <property type="project" value="UniProtKB-SubCell"/>
</dbReference>
<dbReference type="PROSITE" id="PS00511">
    <property type="entry name" value="CRF"/>
    <property type="match status" value="1"/>
</dbReference>
<dbReference type="RefSeq" id="XP_061712101.1">
    <property type="nucleotide sequence ID" value="XM_061856117.1"/>
</dbReference>
<dbReference type="CTD" id="41170"/>
<proteinExistence type="evidence at transcript level"/>
<keyword evidence="4" id="KW-0732">Signal</keyword>
<keyword evidence="3" id="KW-0372">Hormone</keyword>
<feature type="domain" description="Corticotropin-releasing factor" evidence="5">
    <location>
        <begin position="80"/>
        <end position="120"/>
    </location>
</feature>
<dbReference type="SMART" id="SM00039">
    <property type="entry name" value="CRF"/>
    <property type="match status" value="1"/>
</dbReference>
<dbReference type="EMBL" id="MK773824">
    <property type="protein sequence ID" value="QDK59892.1"/>
    <property type="molecule type" value="mRNA"/>
</dbReference>
<organism evidence="6">
    <name type="scientific">Cydia pomonella</name>
    <name type="common">Codling moth</name>
    <dbReference type="NCBI Taxonomy" id="82600"/>
    <lineage>
        <taxon>Eukaryota</taxon>
        <taxon>Metazoa</taxon>
        <taxon>Ecdysozoa</taxon>
        <taxon>Arthropoda</taxon>
        <taxon>Hexapoda</taxon>
        <taxon>Insecta</taxon>
        <taxon>Pterygota</taxon>
        <taxon>Neoptera</taxon>
        <taxon>Endopterygota</taxon>
        <taxon>Lepidoptera</taxon>
        <taxon>Glossata</taxon>
        <taxon>Ditrysia</taxon>
        <taxon>Tortricoidea</taxon>
        <taxon>Tortricidae</taxon>
        <taxon>Olethreutinae</taxon>
        <taxon>Grapholitini</taxon>
        <taxon>Cydia</taxon>
    </lineage>
</organism>
<keyword evidence="2" id="KW-0964">Secreted</keyword>